<evidence type="ECO:0000313" key="3">
    <source>
        <dbReference type="Proteomes" id="UP000318242"/>
    </source>
</evidence>
<dbReference type="AlphaFoldDB" id="A0A4Y3IIK7"/>
<dbReference type="InterPro" id="IPR004843">
    <property type="entry name" value="Calcineurin-like_PHP"/>
</dbReference>
<gene>
    <name evidence="2" type="ORF">VCO01S_05520</name>
</gene>
<feature type="domain" description="Calcineurin-like phosphoesterase" evidence="1">
    <location>
        <begin position="35"/>
        <end position="246"/>
    </location>
</feature>
<comment type="caution">
    <text evidence="2">The sequence shown here is derived from an EMBL/GenBank/DDBJ whole genome shotgun (WGS) entry which is preliminary data.</text>
</comment>
<dbReference type="InterPro" id="IPR029052">
    <property type="entry name" value="Metallo-depent_PP-like"/>
</dbReference>
<dbReference type="GO" id="GO:0016787">
    <property type="term" value="F:hydrolase activity"/>
    <property type="evidence" value="ECO:0007669"/>
    <property type="project" value="InterPro"/>
</dbReference>
<reference evidence="2 3" key="1">
    <citation type="submission" date="2019-06" db="EMBL/GenBank/DDBJ databases">
        <title>Whole genome shotgun sequence of Vibrio comitans NBRC 102076.</title>
        <authorList>
            <person name="Hosoyama A."/>
            <person name="Uohara A."/>
            <person name="Ohji S."/>
            <person name="Ichikawa N."/>
        </authorList>
    </citation>
    <scope>NUCLEOTIDE SEQUENCE [LARGE SCALE GENOMIC DNA]</scope>
    <source>
        <strain evidence="2 3">NBRC 102076</strain>
    </source>
</reference>
<dbReference type="SUPFAM" id="SSF56300">
    <property type="entry name" value="Metallo-dependent phosphatases"/>
    <property type="match status" value="1"/>
</dbReference>
<dbReference type="InterPro" id="IPR051918">
    <property type="entry name" value="STPP_CPPED1"/>
</dbReference>
<evidence type="ECO:0000259" key="1">
    <source>
        <dbReference type="Pfam" id="PF00149"/>
    </source>
</evidence>
<dbReference type="Pfam" id="PF00149">
    <property type="entry name" value="Metallophos"/>
    <property type="match status" value="1"/>
</dbReference>
<dbReference type="Gene3D" id="3.60.21.10">
    <property type="match status" value="1"/>
</dbReference>
<sequence length="313" mass="35822">MKSLLAILGVFISTEIFAESNIQFQAPLTKDTVQFAVIGDLTGGERKGVYSDAVNALSLMQPDFILSVGDLIEGGTEELATMNSEWRAFADITKRSEIPFYPVVGNHDISNIKMRRWWESQVGPRYYHFKHQDLLFLMLDSEDFTEQRFSEIKILRNEAVNLYKTEGEEAFAETEYAKLKERQFGKLSDDQIDYFLSVLENDEGVKWVFVLMHKPLWGDASSGFSTLETALQKFPYTVLNGHEHTYYYESKNARDYIQLGTTGGAFTPSNRGFHMDHIMWVSVSEEEEPKFINLKLDGLVDKYGKPILTNAKK</sequence>
<dbReference type="PANTHER" id="PTHR43143:SF1">
    <property type="entry name" value="SERINE_THREONINE-PROTEIN PHOSPHATASE CPPED1"/>
    <property type="match status" value="1"/>
</dbReference>
<proteinExistence type="predicted"/>
<dbReference type="OrthoDB" id="9780884at2"/>
<dbReference type="PANTHER" id="PTHR43143">
    <property type="entry name" value="METALLOPHOSPHOESTERASE, CALCINEURIN SUPERFAMILY"/>
    <property type="match status" value="1"/>
</dbReference>
<keyword evidence="3" id="KW-1185">Reference proteome</keyword>
<dbReference type="Proteomes" id="UP000318242">
    <property type="component" value="Unassembled WGS sequence"/>
</dbReference>
<evidence type="ECO:0000313" key="2">
    <source>
        <dbReference type="EMBL" id="GEA59359.1"/>
    </source>
</evidence>
<dbReference type="CDD" id="cd00838">
    <property type="entry name" value="MPP_superfamily"/>
    <property type="match status" value="1"/>
</dbReference>
<accession>A0A4Y3IIK7</accession>
<organism evidence="2 3">
    <name type="scientific">Vibrio comitans NBRC 102076</name>
    <dbReference type="NCBI Taxonomy" id="1219078"/>
    <lineage>
        <taxon>Bacteria</taxon>
        <taxon>Pseudomonadati</taxon>
        <taxon>Pseudomonadota</taxon>
        <taxon>Gammaproteobacteria</taxon>
        <taxon>Vibrionales</taxon>
        <taxon>Vibrionaceae</taxon>
        <taxon>Vibrio</taxon>
    </lineage>
</organism>
<protein>
    <recommendedName>
        <fullName evidence="1">Calcineurin-like phosphoesterase domain-containing protein</fullName>
    </recommendedName>
</protein>
<name>A0A4Y3IIK7_9VIBR</name>
<dbReference type="RefSeq" id="WP_141269122.1">
    <property type="nucleotide sequence ID" value="NZ_BJLH01000002.1"/>
</dbReference>
<dbReference type="EMBL" id="BJLH01000002">
    <property type="protein sequence ID" value="GEA59359.1"/>
    <property type="molecule type" value="Genomic_DNA"/>
</dbReference>